<dbReference type="GO" id="GO:0015418">
    <property type="term" value="F:ABC-type quaternary ammonium compound transporting activity"/>
    <property type="evidence" value="ECO:0007669"/>
    <property type="project" value="UniProtKB-EC"/>
</dbReference>
<evidence type="ECO:0000256" key="4">
    <source>
        <dbReference type="ARBA" id="ARBA00022741"/>
    </source>
</evidence>
<dbReference type="EMBL" id="CP014567">
    <property type="protein sequence ID" value="AVI06578.1"/>
    <property type="molecule type" value="Genomic_DNA"/>
</dbReference>
<name>A0A3S7GWC7_STAHO</name>
<dbReference type="InterPro" id="IPR017871">
    <property type="entry name" value="ABC_transporter-like_CS"/>
</dbReference>
<accession>A0A3S7GWC7</accession>
<dbReference type="GO" id="GO:0005524">
    <property type="term" value="F:ATP binding"/>
    <property type="evidence" value="ECO:0007669"/>
    <property type="project" value="UniProtKB-UniRule"/>
</dbReference>
<evidence type="ECO:0000256" key="2">
    <source>
        <dbReference type="ARBA" id="ARBA00022448"/>
    </source>
</evidence>
<keyword evidence="10" id="KW-0997">Cell inner membrane</keyword>
<feature type="region of interest" description="Disordered" evidence="11">
    <location>
        <begin position="375"/>
        <end position="432"/>
    </location>
</feature>
<gene>
    <name evidence="14" type="ORF">AZE34_07335</name>
    <name evidence="15" type="ORF">J7T32_002710</name>
</gene>
<dbReference type="GO" id="GO:0006865">
    <property type="term" value="P:amino acid transport"/>
    <property type="evidence" value="ECO:0007669"/>
    <property type="project" value="UniProtKB-UniRule"/>
</dbReference>
<feature type="compositionally biased region" description="Basic and acidic residues" evidence="11">
    <location>
        <begin position="386"/>
        <end position="395"/>
    </location>
</feature>
<organism evidence="14">
    <name type="scientific">Staphylococcus hominis</name>
    <dbReference type="NCBI Taxonomy" id="1290"/>
    <lineage>
        <taxon>Bacteria</taxon>
        <taxon>Bacillati</taxon>
        <taxon>Bacillota</taxon>
        <taxon>Bacilli</taxon>
        <taxon>Bacillales</taxon>
        <taxon>Staphylococcaceae</taxon>
        <taxon>Staphylococcus</taxon>
    </lineage>
</organism>
<evidence type="ECO:0000256" key="11">
    <source>
        <dbReference type="SAM" id="MobiDB-lite"/>
    </source>
</evidence>
<dbReference type="InterPro" id="IPR005892">
    <property type="entry name" value="Gly-betaine_transp_ATP-bd"/>
</dbReference>
<comment type="subcellular location">
    <subcellularLocation>
        <location evidence="10">Cell inner membrane</location>
        <topology evidence="10">Peripheral membrane protein</topology>
    </subcellularLocation>
</comment>
<dbReference type="Gene3D" id="3.40.50.300">
    <property type="entry name" value="P-loop containing nucleotide triphosphate hydrolases"/>
    <property type="match status" value="1"/>
</dbReference>
<dbReference type="Pfam" id="PF00005">
    <property type="entry name" value="ABC_tran"/>
    <property type="match status" value="1"/>
</dbReference>
<evidence type="ECO:0000256" key="8">
    <source>
        <dbReference type="ARBA" id="ARBA00063934"/>
    </source>
</evidence>
<keyword evidence="5 10" id="KW-0067">ATP-binding</keyword>
<evidence type="ECO:0000256" key="6">
    <source>
        <dbReference type="ARBA" id="ARBA00023122"/>
    </source>
</evidence>
<dbReference type="SMART" id="SM00382">
    <property type="entry name" value="AAA"/>
    <property type="match status" value="1"/>
</dbReference>
<feature type="compositionally biased region" description="Low complexity" evidence="11">
    <location>
        <begin position="396"/>
        <end position="407"/>
    </location>
</feature>
<sequence length="432" mass="49397">MTLSIKNLTKIYSGNKKAVDNISLNIEAGEFVAFIGTSGSGKTTALRMINRMIEPTEGSIEMNGKDVRNMNPVELRRSIGYVIQQIGLMPHMTIRENIVLVPKLLKWSKEKKDAKAKELIKLVDLPEDYLDRYPSELSGGQQQRIGVVRALAAEQDIILMDEPFGALDPITRDTLQDLVKDLQKKLGKTFIFVTHDMDEAIKLADKICIMSKGQIVQYDTPDNVLRYPANDFVREFIGQNRLIQDRPNMRTVEDAMIKPITIQADDSLNDAVNIMRTHRIDTIFVVNNKHRLLGFLDIEDINQGLRQGKELIDTMQRDVYKVHIDSKLQDSVRTILKRNVRNVPVVDDHDTLIGLITRANLVDIVYDSIWGEENETSHSSKTYSNEVERENERQNETQQRLTTQGTQRYHEDIMNGTDREHTHNTDDTGVDR</sequence>
<evidence type="ECO:0000256" key="10">
    <source>
        <dbReference type="RuleBase" id="RU369116"/>
    </source>
</evidence>
<keyword evidence="6 9" id="KW-0129">CBS domain</keyword>
<reference evidence="14" key="1">
    <citation type="submission" date="2016-02" db="EMBL/GenBank/DDBJ databases">
        <title>Genomic sequence of a clinical Staphylococcus hominis isolate.</title>
        <authorList>
            <person name="McClure J.M."/>
            <person name="Zhang K."/>
        </authorList>
    </citation>
    <scope>NUCLEOTIDE SEQUENCE</scope>
    <source>
        <strain evidence="14">C34847</strain>
    </source>
</reference>
<dbReference type="CDD" id="cd03295">
    <property type="entry name" value="ABC_OpuCA_Osmoprotection"/>
    <property type="match status" value="1"/>
</dbReference>
<proteinExistence type="inferred from homology"/>
<feature type="domain" description="CBS" evidence="13">
    <location>
        <begin position="315"/>
        <end position="373"/>
    </location>
</feature>
<keyword evidence="10" id="KW-0472">Membrane</keyword>
<dbReference type="FunFam" id="3.40.50.300:FF:000425">
    <property type="entry name" value="Probable ABC transporter, ATP-binding subunit"/>
    <property type="match status" value="1"/>
</dbReference>
<comment type="catalytic activity">
    <reaction evidence="7">
        <text>a quaternary ammonium(out) + ATP + H2O = a quaternary ammonium(in) + ADP + phosphate + H(+)</text>
        <dbReference type="Rhea" id="RHEA:11036"/>
        <dbReference type="ChEBI" id="CHEBI:15377"/>
        <dbReference type="ChEBI" id="CHEBI:15378"/>
        <dbReference type="ChEBI" id="CHEBI:30616"/>
        <dbReference type="ChEBI" id="CHEBI:35267"/>
        <dbReference type="ChEBI" id="CHEBI:43474"/>
        <dbReference type="ChEBI" id="CHEBI:456216"/>
        <dbReference type="EC" id="7.6.2.9"/>
    </reaction>
</comment>
<dbReference type="InterPro" id="IPR000644">
    <property type="entry name" value="CBS_dom"/>
</dbReference>
<keyword evidence="10" id="KW-1003">Cell membrane</keyword>
<comment type="similarity">
    <text evidence="1 10">Belongs to the ABC transporter superfamily.</text>
</comment>
<evidence type="ECO:0000313" key="14">
    <source>
        <dbReference type="EMBL" id="AVI06578.1"/>
    </source>
</evidence>
<evidence type="ECO:0000256" key="3">
    <source>
        <dbReference type="ARBA" id="ARBA00022737"/>
    </source>
</evidence>
<dbReference type="EC" id="7.6.2.9" evidence="10"/>
<dbReference type="EMBL" id="JAGHKT020000002">
    <property type="protein sequence ID" value="MCM5671679.1"/>
    <property type="molecule type" value="Genomic_DNA"/>
</dbReference>
<dbReference type="InterPro" id="IPR003439">
    <property type="entry name" value="ABC_transporter-like_ATP-bd"/>
</dbReference>
<keyword evidence="2 10" id="KW-0813">Transport</keyword>
<dbReference type="InterPro" id="IPR003593">
    <property type="entry name" value="AAA+_ATPase"/>
</dbReference>
<dbReference type="Proteomes" id="UP000665944">
    <property type="component" value="Unassembled WGS sequence"/>
</dbReference>
<evidence type="ECO:0000256" key="1">
    <source>
        <dbReference type="ARBA" id="ARBA00005417"/>
    </source>
</evidence>
<evidence type="ECO:0000256" key="7">
    <source>
        <dbReference type="ARBA" id="ARBA00052482"/>
    </source>
</evidence>
<reference evidence="15 16" key="2">
    <citation type="submission" date="2022-06" db="EMBL/GenBank/DDBJ databases">
        <title>Staphylococcus hominis ShoR14 genome sequence.</title>
        <authorList>
            <person name="Yeo C.C."/>
            <person name="Chew C.H."/>
            <person name="Che Hamzah A.M."/>
            <person name="Al-Trad E.I."/>
        </authorList>
    </citation>
    <scope>NUCLEOTIDE SEQUENCE [LARGE SCALE GENOMIC DNA]</scope>
    <source>
        <strain evidence="15 16">ShoR14</strain>
    </source>
</reference>
<evidence type="ECO:0000313" key="15">
    <source>
        <dbReference type="EMBL" id="MCM5671679.1"/>
    </source>
</evidence>
<dbReference type="PROSITE" id="PS50893">
    <property type="entry name" value="ABC_TRANSPORTER_2"/>
    <property type="match status" value="1"/>
</dbReference>
<feature type="domain" description="CBS" evidence="13">
    <location>
        <begin position="249"/>
        <end position="311"/>
    </location>
</feature>
<dbReference type="GO" id="GO:0031460">
    <property type="term" value="P:glycine betaine transport"/>
    <property type="evidence" value="ECO:0007669"/>
    <property type="project" value="InterPro"/>
</dbReference>
<dbReference type="PROSITE" id="PS51371">
    <property type="entry name" value="CBS"/>
    <property type="match status" value="2"/>
</dbReference>
<dbReference type="SMART" id="SM00116">
    <property type="entry name" value="CBS"/>
    <property type="match status" value="2"/>
</dbReference>
<evidence type="ECO:0000256" key="5">
    <source>
        <dbReference type="ARBA" id="ARBA00022840"/>
    </source>
</evidence>
<dbReference type="RefSeq" id="WP_017174997.1">
    <property type="nucleotide sequence ID" value="NZ_CABMJU010000005.1"/>
</dbReference>
<dbReference type="GO" id="GO:0005886">
    <property type="term" value="C:plasma membrane"/>
    <property type="evidence" value="ECO:0007669"/>
    <property type="project" value="UniProtKB-SubCell"/>
</dbReference>
<comment type="subunit">
    <text evidence="8">The complex is composed of two ATP-binding proteins (OpuCA), two transmembrane proteins (OpuCB and OpuCD) and a solute-binding protein (OpuCC).</text>
</comment>
<dbReference type="InterPro" id="IPR027417">
    <property type="entry name" value="P-loop_NTPase"/>
</dbReference>
<dbReference type="PANTHER" id="PTHR43117">
    <property type="entry name" value="OSMOPROTECTANT IMPORT ATP-BINDING PROTEIN OSMV"/>
    <property type="match status" value="1"/>
</dbReference>
<dbReference type="GO" id="GO:0016887">
    <property type="term" value="F:ATP hydrolysis activity"/>
    <property type="evidence" value="ECO:0007669"/>
    <property type="project" value="UniProtKB-UniRule"/>
</dbReference>
<comment type="subunit">
    <text evidence="10">The complex is probably composed of two ATP-binding proteins, two transmembrane proteins and a solute-binding protein.</text>
</comment>
<feature type="compositionally biased region" description="Basic and acidic residues" evidence="11">
    <location>
        <begin position="408"/>
        <end position="432"/>
    </location>
</feature>
<dbReference type="NCBIfam" id="TIGR01186">
    <property type="entry name" value="proV"/>
    <property type="match status" value="1"/>
</dbReference>
<keyword evidence="3" id="KW-0677">Repeat</keyword>
<dbReference type="InterPro" id="IPR046342">
    <property type="entry name" value="CBS_dom_sf"/>
</dbReference>
<evidence type="ECO:0000259" key="13">
    <source>
        <dbReference type="PROSITE" id="PS51371"/>
    </source>
</evidence>
<dbReference type="AlphaFoldDB" id="A0A3S7GWC7"/>
<evidence type="ECO:0000313" key="16">
    <source>
        <dbReference type="Proteomes" id="UP000665944"/>
    </source>
</evidence>
<dbReference type="SUPFAM" id="SSF52540">
    <property type="entry name" value="P-loop containing nucleoside triphosphate hydrolases"/>
    <property type="match status" value="1"/>
</dbReference>
<evidence type="ECO:0000256" key="9">
    <source>
        <dbReference type="PROSITE-ProRule" id="PRU00703"/>
    </source>
</evidence>
<dbReference type="Pfam" id="PF00571">
    <property type="entry name" value="CBS"/>
    <property type="match status" value="2"/>
</dbReference>
<protein>
    <recommendedName>
        <fullName evidence="10">Quaternary amine transport ATP-binding protein</fullName>
        <ecNumber evidence="10">7.6.2.9</ecNumber>
    </recommendedName>
</protein>
<dbReference type="CDD" id="cd04583">
    <property type="entry name" value="CBS_pair_ABC_OpuCA_assoc"/>
    <property type="match status" value="1"/>
</dbReference>
<evidence type="ECO:0000259" key="12">
    <source>
        <dbReference type="PROSITE" id="PS50893"/>
    </source>
</evidence>
<keyword evidence="4 10" id="KW-0547">Nucleotide-binding</keyword>
<dbReference type="SUPFAM" id="SSF54631">
    <property type="entry name" value="CBS-domain pair"/>
    <property type="match status" value="1"/>
</dbReference>
<dbReference type="PANTHER" id="PTHR43117:SF3">
    <property type="entry name" value="CHOLINE TRANSPORT ATP-BINDING PROTEIN OPUBA"/>
    <property type="match status" value="1"/>
</dbReference>
<feature type="domain" description="ABC transporter" evidence="12">
    <location>
        <begin position="3"/>
        <end position="237"/>
    </location>
</feature>
<dbReference type="PROSITE" id="PS00211">
    <property type="entry name" value="ABC_TRANSPORTER_1"/>
    <property type="match status" value="1"/>
</dbReference>
<keyword evidence="16" id="KW-1185">Reference proteome</keyword>
<dbReference type="Gene3D" id="3.10.580.10">
    <property type="entry name" value="CBS-domain"/>
    <property type="match status" value="1"/>
</dbReference>